<feature type="transmembrane region" description="Helical" evidence="2">
    <location>
        <begin position="215"/>
        <end position="236"/>
    </location>
</feature>
<feature type="transmembrane region" description="Helical" evidence="2">
    <location>
        <begin position="426"/>
        <end position="447"/>
    </location>
</feature>
<feature type="compositionally biased region" description="Polar residues" evidence="1">
    <location>
        <begin position="373"/>
        <end position="384"/>
    </location>
</feature>
<dbReference type="OrthoDB" id="266384at2"/>
<sequence>MQLDRTHVVIRRRALSEIGDLSLVMMRRYPSAILIGFFAGAVPWIIANAAVLYWIPILEWQHDLSDEQALAEIWRYLAWMTLLVILETPAAGIATTLFLGQAVFESQPTWASVFAETRRHFWRWFWKLGVVRLAIPTLVFLSFRIGQPAHGFFDIVIPIGILIAMAVFRSNRPFLPEILVLEQCPLRSSSDAVITAGRRSKSLHQPMVSDLGGRFLAIGFMLLWLFLSILYTLVALRGFTTGVWDWDLFFLLFLFPAAIWTIAGVSVIVRLLNYLDTRIRLEGWEVELAIRAETMRQFGEEAGLIKPKKTSVTRQQKKAAATIVSTVLMGIVLSCTSVSAAESSEPLSPASDALGNTSWFDKSTGTIVPVQVETTVDDSANRSSRWLPKPPTPKKQKPAAAAPATTGTGGGGWGGWLGTDLTLGNLFGWLLLVGIIVGAVSLLLYALSKTELDLGSATSKKTTRESDLPDQQTVERMKHLPAELRRSDVNLRSEAERLMTAGQLDQAVILLFAHQLLLLDRAAILRLNRGKTNGRYVRETKSADFELGRILRQTTDAFESSYFGRHSLSVESFAPLWADNAKLEKIVHQRSEVAA</sequence>
<evidence type="ECO:0008006" key="5">
    <source>
        <dbReference type="Google" id="ProtNLM"/>
    </source>
</evidence>
<comment type="caution">
    <text evidence="3">The sequence shown here is derived from an EMBL/GenBank/DDBJ whole genome shotgun (WGS) entry which is preliminary data.</text>
</comment>
<name>A0A5C6DY62_9BACT</name>
<feature type="transmembrane region" description="Helical" evidence="2">
    <location>
        <begin position="248"/>
        <end position="272"/>
    </location>
</feature>
<dbReference type="AlphaFoldDB" id="A0A5C6DY62"/>
<dbReference type="Proteomes" id="UP000315471">
    <property type="component" value="Unassembled WGS sequence"/>
</dbReference>
<keyword evidence="4" id="KW-1185">Reference proteome</keyword>
<feature type="region of interest" description="Disordered" evidence="1">
    <location>
        <begin position="373"/>
        <end position="411"/>
    </location>
</feature>
<feature type="transmembrane region" description="Helical" evidence="2">
    <location>
        <begin position="319"/>
        <end position="341"/>
    </location>
</feature>
<dbReference type="EMBL" id="SJPY01000005">
    <property type="protein sequence ID" value="TWU40331.1"/>
    <property type="molecule type" value="Genomic_DNA"/>
</dbReference>
<gene>
    <name evidence="3" type="ORF">Q31b_36790</name>
</gene>
<protein>
    <recommendedName>
        <fullName evidence="5">DUF4129 domain-containing protein</fullName>
    </recommendedName>
</protein>
<feature type="transmembrane region" description="Helical" evidence="2">
    <location>
        <begin position="32"/>
        <end position="56"/>
    </location>
</feature>
<feature type="transmembrane region" description="Helical" evidence="2">
    <location>
        <begin position="76"/>
        <end position="104"/>
    </location>
</feature>
<evidence type="ECO:0000313" key="4">
    <source>
        <dbReference type="Proteomes" id="UP000315471"/>
    </source>
</evidence>
<evidence type="ECO:0000313" key="3">
    <source>
        <dbReference type="EMBL" id="TWU40331.1"/>
    </source>
</evidence>
<dbReference type="RefSeq" id="WP_146600913.1">
    <property type="nucleotide sequence ID" value="NZ_SJPY01000005.1"/>
</dbReference>
<reference evidence="3 4" key="1">
    <citation type="submission" date="2019-02" db="EMBL/GenBank/DDBJ databases">
        <title>Deep-cultivation of Planctomycetes and their phenomic and genomic characterization uncovers novel biology.</title>
        <authorList>
            <person name="Wiegand S."/>
            <person name="Jogler M."/>
            <person name="Boedeker C."/>
            <person name="Pinto D."/>
            <person name="Vollmers J."/>
            <person name="Rivas-Marin E."/>
            <person name="Kohn T."/>
            <person name="Peeters S.H."/>
            <person name="Heuer A."/>
            <person name="Rast P."/>
            <person name="Oberbeckmann S."/>
            <person name="Bunk B."/>
            <person name="Jeske O."/>
            <person name="Meyerdierks A."/>
            <person name="Storesund J.E."/>
            <person name="Kallscheuer N."/>
            <person name="Luecker S."/>
            <person name="Lage O.M."/>
            <person name="Pohl T."/>
            <person name="Merkel B.J."/>
            <person name="Hornburger P."/>
            <person name="Mueller R.-W."/>
            <person name="Bruemmer F."/>
            <person name="Labrenz M."/>
            <person name="Spormann A.M."/>
            <person name="Op Den Camp H."/>
            <person name="Overmann J."/>
            <person name="Amann R."/>
            <person name="Jetten M.S.M."/>
            <person name="Mascher T."/>
            <person name="Medema M.H."/>
            <person name="Devos D.P."/>
            <person name="Kaster A.-K."/>
            <person name="Ovreas L."/>
            <person name="Rohde M."/>
            <person name="Galperin M.Y."/>
            <person name="Jogler C."/>
        </authorList>
    </citation>
    <scope>NUCLEOTIDE SEQUENCE [LARGE SCALE GENOMIC DNA]</scope>
    <source>
        <strain evidence="3 4">Q31b</strain>
    </source>
</reference>
<keyword evidence="2" id="KW-0812">Transmembrane</keyword>
<evidence type="ECO:0000256" key="2">
    <source>
        <dbReference type="SAM" id="Phobius"/>
    </source>
</evidence>
<accession>A0A5C6DY62</accession>
<feature type="transmembrane region" description="Helical" evidence="2">
    <location>
        <begin position="124"/>
        <end position="143"/>
    </location>
</feature>
<organism evidence="3 4">
    <name type="scientific">Novipirellula aureliae</name>
    <dbReference type="NCBI Taxonomy" id="2527966"/>
    <lineage>
        <taxon>Bacteria</taxon>
        <taxon>Pseudomonadati</taxon>
        <taxon>Planctomycetota</taxon>
        <taxon>Planctomycetia</taxon>
        <taxon>Pirellulales</taxon>
        <taxon>Pirellulaceae</taxon>
        <taxon>Novipirellula</taxon>
    </lineage>
</organism>
<keyword evidence="2" id="KW-1133">Transmembrane helix</keyword>
<proteinExistence type="predicted"/>
<keyword evidence="2" id="KW-0472">Membrane</keyword>
<evidence type="ECO:0000256" key="1">
    <source>
        <dbReference type="SAM" id="MobiDB-lite"/>
    </source>
</evidence>
<feature type="transmembrane region" description="Helical" evidence="2">
    <location>
        <begin position="149"/>
        <end position="168"/>
    </location>
</feature>